<dbReference type="RefSeq" id="WP_098039406.1">
    <property type="nucleotide sequence ID" value="NZ_CWGJ01000028.1"/>
</dbReference>
<evidence type="ECO:0000313" key="4">
    <source>
        <dbReference type="Proteomes" id="UP000220251"/>
    </source>
</evidence>
<protein>
    <submittedName>
        <fullName evidence="3">Polysaccharide pyruvyl transferase</fullName>
    </submittedName>
</protein>
<keyword evidence="4" id="KW-1185">Reference proteome</keyword>
<dbReference type="Proteomes" id="UP000220251">
    <property type="component" value="Unassembled WGS sequence"/>
</dbReference>
<feature type="domain" description="Polysaccharide pyruvyl transferase" evidence="2">
    <location>
        <begin position="70"/>
        <end position="218"/>
    </location>
</feature>
<dbReference type="Pfam" id="PF04230">
    <property type="entry name" value="PS_pyruv_trans"/>
    <property type="match status" value="1"/>
</dbReference>
<feature type="signal peptide" evidence="1">
    <location>
        <begin position="1"/>
        <end position="19"/>
    </location>
</feature>
<dbReference type="InterPro" id="IPR007345">
    <property type="entry name" value="Polysacch_pyruvyl_Trfase"/>
</dbReference>
<reference evidence="4" key="1">
    <citation type="submission" date="2015-06" db="EMBL/GenBank/DDBJ databases">
        <authorList>
            <person name="Bertelli C."/>
        </authorList>
    </citation>
    <scope>NUCLEOTIDE SEQUENCE [LARGE SCALE GENOMIC DNA]</scope>
    <source>
        <strain evidence="4">CRIB-30</strain>
    </source>
</reference>
<dbReference type="AlphaFoldDB" id="A0A0H5DS77"/>
<dbReference type="GO" id="GO:0016740">
    <property type="term" value="F:transferase activity"/>
    <property type="evidence" value="ECO:0007669"/>
    <property type="project" value="UniProtKB-KW"/>
</dbReference>
<evidence type="ECO:0000256" key="1">
    <source>
        <dbReference type="SAM" id="SignalP"/>
    </source>
</evidence>
<keyword evidence="3" id="KW-0808">Transferase</keyword>
<organism evidence="3 4">
    <name type="scientific">Estrella lausannensis</name>
    <dbReference type="NCBI Taxonomy" id="483423"/>
    <lineage>
        <taxon>Bacteria</taxon>
        <taxon>Pseudomonadati</taxon>
        <taxon>Chlamydiota</taxon>
        <taxon>Chlamydiia</taxon>
        <taxon>Parachlamydiales</taxon>
        <taxon>Candidatus Criblamydiaceae</taxon>
        <taxon>Estrella</taxon>
    </lineage>
</organism>
<name>A0A0H5DS77_9BACT</name>
<dbReference type="OrthoDB" id="9803627at2"/>
<gene>
    <name evidence="3" type="ORF">ELAC_2227</name>
</gene>
<evidence type="ECO:0000313" key="3">
    <source>
        <dbReference type="EMBL" id="CRX39547.1"/>
    </source>
</evidence>
<proteinExistence type="predicted"/>
<accession>A0A0H5DS77</accession>
<evidence type="ECO:0000259" key="2">
    <source>
        <dbReference type="Pfam" id="PF04230"/>
    </source>
</evidence>
<dbReference type="EMBL" id="CWGJ01000028">
    <property type="protein sequence ID" value="CRX39547.1"/>
    <property type="molecule type" value="Genomic_DNA"/>
</dbReference>
<feature type="chain" id="PRO_5005217855" evidence="1">
    <location>
        <begin position="20"/>
        <end position="290"/>
    </location>
</feature>
<keyword evidence="1" id="KW-0732">Signal</keyword>
<sequence>MKALFIITISLFCSFCGHAEEVGKAGLPLYWWQQKAFVNFGDYISLKLVERIVGEPVKTFQRKPANNPKKLLALGSILSFADDGDVIWGTGLNGKLPEKSSYRFKNLDVRAVRGPITRAFLQNSFSIPVPEVYGDPALLFPYLFPEFSKSEEPLYDYIVIPHYTELHLFPRELYSNVVYPTDPWDVVVRAILQSKFVVSSSLHGIIIAEAYGIPARLLRVTETEPLLKYNDYYRGSGRATFEYAESIQEALEMGGERPIRFNPEKLYEAFPFEFWSTEVRIKPDFKRGIL</sequence>